<dbReference type="InterPro" id="IPR043502">
    <property type="entry name" value="DNA/RNA_pol_sf"/>
</dbReference>
<name>A0ABR0WEF6_REHGL</name>
<keyword evidence="3" id="KW-1185">Reference proteome</keyword>
<sequence>MNTHKHGIIGHMSVKLDMSKAFDQVEWVFVLQVLSKLGFPSHFVSLIRTCISSSSFSFLLNGSQFGSLRPQRGLRQGDPLSPYLFILCFETFSLILQDLQAAGSLHGISISRNAPTLSHLFFADDTLLFGHATIQEAQTLQYAIKLYEDASGQRIDFEKSGILFSSNTASEVRIYKKYIV</sequence>
<reference evidence="2 3" key="1">
    <citation type="journal article" date="2021" name="Comput. Struct. Biotechnol. J.">
        <title>De novo genome assembly of the potent medicinal plant Rehmannia glutinosa using nanopore technology.</title>
        <authorList>
            <person name="Ma L."/>
            <person name="Dong C."/>
            <person name="Song C."/>
            <person name="Wang X."/>
            <person name="Zheng X."/>
            <person name="Niu Y."/>
            <person name="Chen S."/>
            <person name="Feng W."/>
        </authorList>
    </citation>
    <scope>NUCLEOTIDE SEQUENCE [LARGE SCALE GENOMIC DNA]</scope>
    <source>
        <strain evidence="2">DH-2019</strain>
    </source>
</reference>
<dbReference type="PROSITE" id="PS50878">
    <property type="entry name" value="RT_POL"/>
    <property type="match status" value="1"/>
</dbReference>
<protein>
    <recommendedName>
        <fullName evidence="1">Reverse transcriptase domain-containing protein</fullName>
    </recommendedName>
</protein>
<accession>A0ABR0WEF6</accession>
<proteinExistence type="predicted"/>
<evidence type="ECO:0000259" key="1">
    <source>
        <dbReference type="PROSITE" id="PS50878"/>
    </source>
</evidence>
<evidence type="ECO:0000313" key="3">
    <source>
        <dbReference type="Proteomes" id="UP001318860"/>
    </source>
</evidence>
<comment type="caution">
    <text evidence="2">The sequence shown here is derived from an EMBL/GenBank/DDBJ whole genome shotgun (WGS) entry which is preliminary data.</text>
</comment>
<dbReference type="PANTHER" id="PTHR31635:SF196">
    <property type="entry name" value="REVERSE TRANSCRIPTASE DOMAIN-CONTAINING PROTEIN-RELATED"/>
    <property type="match status" value="1"/>
</dbReference>
<dbReference type="InterPro" id="IPR000477">
    <property type="entry name" value="RT_dom"/>
</dbReference>
<dbReference type="EMBL" id="JABTTQ020000012">
    <property type="protein sequence ID" value="KAK6144535.1"/>
    <property type="molecule type" value="Genomic_DNA"/>
</dbReference>
<dbReference type="PANTHER" id="PTHR31635">
    <property type="entry name" value="REVERSE TRANSCRIPTASE DOMAIN-CONTAINING PROTEIN-RELATED"/>
    <property type="match status" value="1"/>
</dbReference>
<organism evidence="2 3">
    <name type="scientific">Rehmannia glutinosa</name>
    <name type="common">Chinese foxglove</name>
    <dbReference type="NCBI Taxonomy" id="99300"/>
    <lineage>
        <taxon>Eukaryota</taxon>
        <taxon>Viridiplantae</taxon>
        <taxon>Streptophyta</taxon>
        <taxon>Embryophyta</taxon>
        <taxon>Tracheophyta</taxon>
        <taxon>Spermatophyta</taxon>
        <taxon>Magnoliopsida</taxon>
        <taxon>eudicotyledons</taxon>
        <taxon>Gunneridae</taxon>
        <taxon>Pentapetalae</taxon>
        <taxon>asterids</taxon>
        <taxon>lamiids</taxon>
        <taxon>Lamiales</taxon>
        <taxon>Orobanchaceae</taxon>
        <taxon>Rehmannieae</taxon>
        <taxon>Rehmannia</taxon>
    </lineage>
</organism>
<dbReference type="Proteomes" id="UP001318860">
    <property type="component" value="Unassembled WGS sequence"/>
</dbReference>
<dbReference type="Pfam" id="PF00078">
    <property type="entry name" value="RVT_1"/>
    <property type="match status" value="1"/>
</dbReference>
<feature type="domain" description="Reverse transcriptase" evidence="1">
    <location>
        <begin position="1"/>
        <end position="180"/>
    </location>
</feature>
<gene>
    <name evidence="2" type="ORF">DH2020_021355</name>
</gene>
<dbReference type="SUPFAM" id="SSF56672">
    <property type="entry name" value="DNA/RNA polymerases"/>
    <property type="match status" value="1"/>
</dbReference>
<evidence type="ECO:0000313" key="2">
    <source>
        <dbReference type="EMBL" id="KAK6144535.1"/>
    </source>
</evidence>